<evidence type="ECO:0000313" key="2">
    <source>
        <dbReference type="EMBL" id="KAA0194051.1"/>
    </source>
</evidence>
<protein>
    <recommendedName>
        <fullName evidence="4">WD_REPEATS_REGION domain-containing protein</fullName>
    </recommendedName>
</protein>
<evidence type="ECO:0000313" key="3">
    <source>
        <dbReference type="Proteomes" id="UP000728185"/>
    </source>
</evidence>
<accession>A0A8E0S181</accession>
<dbReference type="PANTHER" id="PTHR47822">
    <property type="entry name" value="CARBOHYDRATE BINDING DOMAIN CONTAINING PROTEIN"/>
    <property type="match status" value="1"/>
</dbReference>
<evidence type="ECO:0008006" key="4">
    <source>
        <dbReference type="Google" id="ProtNLM"/>
    </source>
</evidence>
<keyword evidence="3" id="KW-1185">Reference proteome</keyword>
<dbReference type="PROSITE" id="PS50082">
    <property type="entry name" value="WD_REPEATS_2"/>
    <property type="match status" value="1"/>
</dbReference>
<gene>
    <name evidence="2" type="ORF">FBUS_06311</name>
</gene>
<dbReference type="PANTHER" id="PTHR47822:SF2">
    <property type="entry name" value="F-BOX AND WD-40 DOMAIN PROTEIN 7"/>
    <property type="match status" value="1"/>
</dbReference>
<dbReference type="SMART" id="SM00320">
    <property type="entry name" value="WD40"/>
    <property type="match status" value="3"/>
</dbReference>
<reference evidence="2" key="1">
    <citation type="submission" date="2019-05" db="EMBL/GenBank/DDBJ databases">
        <title>Annotation for the trematode Fasciolopsis buski.</title>
        <authorList>
            <person name="Choi Y.-J."/>
        </authorList>
    </citation>
    <scope>NUCLEOTIDE SEQUENCE</scope>
    <source>
        <strain evidence="2">HT</strain>
        <tissue evidence="2">Whole worm</tissue>
    </source>
</reference>
<dbReference type="InterPro" id="IPR015943">
    <property type="entry name" value="WD40/YVTN_repeat-like_dom_sf"/>
</dbReference>
<keyword evidence="1" id="KW-0853">WD repeat</keyword>
<dbReference type="InterPro" id="IPR001680">
    <property type="entry name" value="WD40_rpt"/>
</dbReference>
<dbReference type="Gene3D" id="2.130.10.10">
    <property type="entry name" value="YVTN repeat-like/Quinoprotein amine dehydrogenase"/>
    <property type="match status" value="1"/>
</dbReference>
<dbReference type="InterPro" id="IPR036322">
    <property type="entry name" value="WD40_repeat_dom_sf"/>
</dbReference>
<comment type="caution">
    <text evidence="2">The sequence shown here is derived from an EMBL/GenBank/DDBJ whole genome shotgun (WGS) entry which is preliminary data.</text>
</comment>
<feature type="repeat" description="WD" evidence="1">
    <location>
        <begin position="205"/>
        <end position="244"/>
    </location>
</feature>
<dbReference type="OrthoDB" id="10251741at2759"/>
<name>A0A8E0S181_9TREM</name>
<organism evidence="2 3">
    <name type="scientific">Fasciolopsis buskii</name>
    <dbReference type="NCBI Taxonomy" id="27845"/>
    <lineage>
        <taxon>Eukaryota</taxon>
        <taxon>Metazoa</taxon>
        <taxon>Spiralia</taxon>
        <taxon>Lophotrochozoa</taxon>
        <taxon>Platyhelminthes</taxon>
        <taxon>Trematoda</taxon>
        <taxon>Digenea</taxon>
        <taxon>Plagiorchiida</taxon>
        <taxon>Echinostomata</taxon>
        <taxon>Echinostomatoidea</taxon>
        <taxon>Fasciolidae</taxon>
        <taxon>Fasciolopsis</taxon>
    </lineage>
</organism>
<dbReference type="Proteomes" id="UP000728185">
    <property type="component" value="Unassembled WGS sequence"/>
</dbReference>
<evidence type="ECO:0000256" key="1">
    <source>
        <dbReference type="PROSITE-ProRule" id="PRU00221"/>
    </source>
</evidence>
<dbReference type="AlphaFoldDB" id="A0A8E0S181"/>
<proteinExistence type="predicted"/>
<sequence>MNQYFLGSPGNHTNVSAKESQNVPNFSENIVCQAVFDFADVTVLVVRLTFDENFWIVGLRNGIIKLIPSNGEMSNNIQTLQVSDESSCCVDARSVPCRQEEPSEKSHRIVAVYASGYVRIWYYTGATPESKLLSTLREEFIPREEQDENPNSRKKKRMNQILACSCSLDGERFITGGDDCFIRVYDVNQKKLLRTLGSSFSPDKIDGHVMRVCALHYHPRGAEFPEYKHVFISGGWDDTVQIWDDRFQHSLWVYAGPHISGSDALDIEPHLNQILTSSWRHDSTILQVWRFNDAAVAQLHTSDDSAPSLDAPYRLDAEQTGAAFRERPIAEIPQQSFEMRSKGYVAKWLGPSFIAFGGSNANVFRVFAQNKSASTASVTNLPNGVYSVAFAESQLNDLQRPLQLAFCAGPKVYLARVQRK</sequence>
<dbReference type="SUPFAM" id="SSF50978">
    <property type="entry name" value="WD40 repeat-like"/>
    <property type="match status" value="1"/>
</dbReference>
<dbReference type="EMBL" id="LUCM01004647">
    <property type="protein sequence ID" value="KAA0194051.1"/>
    <property type="molecule type" value="Genomic_DNA"/>
</dbReference>
<dbReference type="Pfam" id="PF00400">
    <property type="entry name" value="WD40"/>
    <property type="match status" value="2"/>
</dbReference>